<dbReference type="PANTHER" id="PTHR43435">
    <property type="entry name" value="RIBULOKINASE"/>
    <property type="match status" value="1"/>
</dbReference>
<dbReference type="AlphaFoldDB" id="A0A8J2HSR8"/>
<dbReference type="NCBIfam" id="TIGR01315">
    <property type="entry name" value="5C_CHO_kinase"/>
    <property type="match status" value="1"/>
</dbReference>
<organism evidence="6 7">
    <name type="scientific">Alternaria atra</name>
    <dbReference type="NCBI Taxonomy" id="119953"/>
    <lineage>
        <taxon>Eukaryota</taxon>
        <taxon>Fungi</taxon>
        <taxon>Dikarya</taxon>
        <taxon>Ascomycota</taxon>
        <taxon>Pezizomycotina</taxon>
        <taxon>Dothideomycetes</taxon>
        <taxon>Pleosporomycetidae</taxon>
        <taxon>Pleosporales</taxon>
        <taxon>Pleosporineae</taxon>
        <taxon>Pleosporaceae</taxon>
        <taxon>Alternaria</taxon>
        <taxon>Alternaria sect. Ulocladioides</taxon>
    </lineage>
</organism>
<dbReference type="GO" id="GO:0019150">
    <property type="term" value="F:D-ribulokinase activity"/>
    <property type="evidence" value="ECO:0007669"/>
    <property type="project" value="TreeGrafter"/>
</dbReference>
<dbReference type="GO" id="GO:0019321">
    <property type="term" value="P:pentose metabolic process"/>
    <property type="evidence" value="ECO:0007669"/>
    <property type="project" value="TreeGrafter"/>
</dbReference>
<evidence type="ECO:0000313" key="7">
    <source>
        <dbReference type="Proteomes" id="UP000676310"/>
    </source>
</evidence>
<keyword evidence="3" id="KW-0418">Kinase</keyword>
<name>A0A8J2HSR8_9PLEO</name>
<evidence type="ECO:0000313" key="6">
    <source>
        <dbReference type="EMBL" id="CAG5137581.1"/>
    </source>
</evidence>
<dbReference type="InterPro" id="IPR018485">
    <property type="entry name" value="FGGY_C"/>
</dbReference>
<dbReference type="GO" id="GO:0005737">
    <property type="term" value="C:cytoplasm"/>
    <property type="evidence" value="ECO:0007669"/>
    <property type="project" value="TreeGrafter"/>
</dbReference>
<keyword evidence="7" id="KW-1185">Reference proteome</keyword>
<dbReference type="OrthoDB" id="4356994at2759"/>
<evidence type="ECO:0000256" key="3">
    <source>
        <dbReference type="ARBA" id="ARBA00022777"/>
    </source>
</evidence>
<dbReference type="CDD" id="cd12148">
    <property type="entry name" value="fungal_TF_MHR"/>
    <property type="match status" value="1"/>
</dbReference>
<dbReference type="Gene3D" id="3.30.420.40">
    <property type="match status" value="1"/>
</dbReference>
<feature type="region of interest" description="Disordered" evidence="4">
    <location>
        <begin position="117"/>
        <end position="140"/>
    </location>
</feature>
<dbReference type="GeneID" id="67012929"/>
<dbReference type="Pfam" id="PF02782">
    <property type="entry name" value="FGGY_C"/>
    <property type="match status" value="1"/>
</dbReference>
<evidence type="ECO:0000256" key="1">
    <source>
        <dbReference type="ARBA" id="ARBA00009156"/>
    </source>
</evidence>
<dbReference type="SUPFAM" id="SSF53067">
    <property type="entry name" value="Actin-like ATPase domain"/>
    <property type="match status" value="2"/>
</dbReference>
<sequence length="1087" mass="120861">MLENRTPTSQILDRLDYLISVVESGSLAGSIAYGRVGQPTIDANAHPQSDDTKTNSATCDVVQDKDMSNHGQEYFGSSEDILGWPIFEGNYNRHWVEARIFDPTFVRDDLHGSPHSPRVNDDFILDQSEDPRSRSKMGPGVREEDVAHLVEAFLLNVHVKNPIFDPEYLRRMARTVAEDGFDWKASSCLVLIVCALAAISSPFSRQQTCDTSTCQDRADNSLSNTPGYYTAELYYTASRKRIGLLGNSLLATECYFMAGVYEMYSLRPLQAATSFNRACVTFQALTRMNPEYSITECQLGKARASRLYWSCLKSEHETSIEFRFPSSGLTKLNYTSHFPPPPLATTTQQLYRIHTELQMSAANSARAQVELEKGWYYYLADIAARGILQRVIRSFYATNESAWLDASLQSILQTAEELDRQLTEWYRTLPDVIAFDIGVAADDELAYHLQARAFEIKERIYRPFLYLMIHKNIEGSDRDFLRPLVQLHAATCCKLIRQWNVRHRHHGTWLMARQSFSSALLLLAARRSGLHEISKEQHEESVQFSLATLCFWEEEAPDLKASLQRAVADGAVDVGLIRGIGFDATCSLAVFDSETDEPISVTPPNFVRGPSAHNVMLWLDHRAEEETKKINSTAHNLLRYVGGTMSIEMEMPKILWLKNNMPEQLFDRCSFYDLTDALGHLATGNEKRSNCSAVCKQGYIPIGVDGSTTGWQEDFLREIGLASLAEDGFKRVGGVHGKNGDYLSAGELAGHLCERAAEELGLPVGIPVGSGVIDAYAGWIGTVGAKVDGLLKHNPDRSTGPSDVRQSFTRLAAVSGTSTCHLVMSSNPVFVEGVWGPYRDAITRDTWMAEGGQSATGKLLQHVLETHPAYQQAALEAESAELDIFEFLNRHLCNMQASTAAPSIPYLARHFFFYGDLYGNRSPVADSRMSGCIVGLTADVSIDSLAIHYCGTMEFIALQTRQIVIRMNESGHAIRSIFMSGSQCKNELLVSLVATACSMAVVIPHYTNAAVCHGAAMLGAKAATAGACGKTDDLWSIMQRMSKPGRAVWPIEGQGVRELLDVKYKVFLEQCDRQRHFRHMVDDVCCQ</sequence>
<protein>
    <recommendedName>
        <fullName evidence="5">Carbohydrate kinase FGGY C-terminal domain-containing protein</fullName>
    </recommendedName>
</protein>
<reference evidence="6" key="1">
    <citation type="submission" date="2021-05" db="EMBL/GenBank/DDBJ databases">
        <authorList>
            <person name="Stam R."/>
        </authorList>
    </citation>
    <scope>NUCLEOTIDE SEQUENCE</scope>
    <source>
        <strain evidence="6">CS162</strain>
    </source>
</reference>
<dbReference type="Proteomes" id="UP000676310">
    <property type="component" value="Unassembled WGS sequence"/>
</dbReference>
<dbReference type="InterPro" id="IPR006003">
    <property type="entry name" value="FGGY_RbtK-like"/>
</dbReference>
<dbReference type="EMBL" id="CAJRGZ010000011">
    <property type="protein sequence ID" value="CAG5137581.1"/>
    <property type="molecule type" value="Genomic_DNA"/>
</dbReference>
<accession>A0A8J2HSR8</accession>
<dbReference type="PANTHER" id="PTHR43435:SF4">
    <property type="entry name" value="FGGY CARBOHYDRATE KINASE DOMAIN-CONTAINING PROTEIN"/>
    <property type="match status" value="1"/>
</dbReference>
<dbReference type="CDD" id="cd07782">
    <property type="entry name" value="ASKHA_NBD_FGGY_D-RBK"/>
    <property type="match status" value="1"/>
</dbReference>
<dbReference type="RefSeq" id="XP_043163686.1">
    <property type="nucleotide sequence ID" value="XM_043307751.1"/>
</dbReference>
<comment type="similarity">
    <text evidence="1">Belongs to the FGGY kinase family.</text>
</comment>
<feature type="domain" description="Carbohydrate kinase FGGY C-terminal" evidence="5">
    <location>
        <begin position="811"/>
        <end position="1023"/>
    </location>
</feature>
<gene>
    <name evidence="6" type="ORF">ALTATR162_LOCUS158</name>
</gene>
<evidence type="ECO:0000256" key="2">
    <source>
        <dbReference type="ARBA" id="ARBA00022679"/>
    </source>
</evidence>
<comment type="caution">
    <text evidence="6">The sequence shown here is derived from an EMBL/GenBank/DDBJ whole genome shotgun (WGS) entry which is preliminary data.</text>
</comment>
<evidence type="ECO:0000259" key="5">
    <source>
        <dbReference type="Pfam" id="PF02782"/>
    </source>
</evidence>
<keyword evidence="2" id="KW-0808">Transferase</keyword>
<evidence type="ECO:0000256" key="4">
    <source>
        <dbReference type="SAM" id="MobiDB-lite"/>
    </source>
</evidence>
<dbReference type="Gene3D" id="1.20.58.2240">
    <property type="match status" value="1"/>
</dbReference>
<proteinExistence type="inferred from homology"/>
<dbReference type="InterPro" id="IPR043129">
    <property type="entry name" value="ATPase_NBD"/>
</dbReference>